<evidence type="ECO:0000313" key="2">
    <source>
        <dbReference type="Proteomes" id="UP000319148"/>
    </source>
</evidence>
<comment type="caution">
    <text evidence="1">The sequence shown here is derived from an EMBL/GenBank/DDBJ whole genome shotgun (WGS) entry which is preliminary data.</text>
</comment>
<accession>A0A501PGY7</accession>
<evidence type="ECO:0000313" key="1">
    <source>
        <dbReference type="EMBL" id="TPD59465.1"/>
    </source>
</evidence>
<dbReference type="Gene3D" id="3.40.1530.20">
    <property type="entry name" value="Protein of unknown function (DUF1491)"/>
    <property type="match status" value="1"/>
</dbReference>
<dbReference type="Proteomes" id="UP000319148">
    <property type="component" value="Unassembled WGS sequence"/>
</dbReference>
<proteinExistence type="predicted"/>
<dbReference type="EMBL" id="VFIY01000014">
    <property type="protein sequence ID" value="TPD59465.1"/>
    <property type="molecule type" value="Genomic_DNA"/>
</dbReference>
<dbReference type="InterPro" id="IPR009964">
    <property type="entry name" value="DUF1491"/>
</dbReference>
<organism evidence="1 2">
    <name type="scientific">Emcibacter nanhaiensis</name>
    <dbReference type="NCBI Taxonomy" id="1505037"/>
    <lineage>
        <taxon>Bacteria</taxon>
        <taxon>Pseudomonadati</taxon>
        <taxon>Pseudomonadota</taxon>
        <taxon>Alphaproteobacteria</taxon>
        <taxon>Emcibacterales</taxon>
        <taxon>Emcibacteraceae</taxon>
        <taxon>Emcibacter</taxon>
    </lineage>
</organism>
<dbReference type="AlphaFoldDB" id="A0A501PGY7"/>
<keyword evidence="2" id="KW-1185">Reference proteome</keyword>
<dbReference type="OrthoDB" id="9809136at2"/>
<name>A0A501PGY7_9PROT</name>
<gene>
    <name evidence="1" type="ORF">FIV46_11790</name>
</gene>
<dbReference type="RefSeq" id="WP_139941128.1">
    <property type="nucleotide sequence ID" value="NZ_JBHSYP010000006.1"/>
</dbReference>
<dbReference type="Pfam" id="PF07372">
    <property type="entry name" value="DUF1491"/>
    <property type="match status" value="1"/>
</dbReference>
<protein>
    <submittedName>
        <fullName evidence="1">DUF1491 family protein</fullName>
    </submittedName>
</protein>
<sequence>MFEERLKTSIWVGAEIRRLEVELITAMVLHKGDADRGQVLIKQNLLGPGCVLYTQGRDLDGVMVWRCPLGEEPIPEDKADSYIARQRDYDEDLWVIEVEDPKGTYRPQS</sequence>
<reference evidence="2" key="1">
    <citation type="submission" date="2019-06" db="EMBL/GenBank/DDBJ databases">
        <title>The complete genome of Emcibacter congregatus ZYLT.</title>
        <authorList>
            <person name="Zhao Z."/>
        </authorList>
    </citation>
    <scope>NUCLEOTIDE SEQUENCE [LARGE SCALE GENOMIC DNA]</scope>
    <source>
        <strain evidence="2">MCCC 1A06723</strain>
    </source>
</reference>